<evidence type="ECO:0000256" key="2">
    <source>
        <dbReference type="SAM" id="SignalP"/>
    </source>
</evidence>
<feature type="signal peptide" evidence="2">
    <location>
        <begin position="1"/>
        <end position="24"/>
    </location>
</feature>
<organism evidence="3">
    <name type="scientific">Minutocellus polymorphus</name>
    <dbReference type="NCBI Taxonomy" id="265543"/>
    <lineage>
        <taxon>Eukaryota</taxon>
        <taxon>Sar</taxon>
        <taxon>Stramenopiles</taxon>
        <taxon>Ochrophyta</taxon>
        <taxon>Bacillariophyta</taxon>
        <taxon>Mediophyceae</taxon>
        <taxon>Cymatosirophycidae</taxon>
        <taxon>Cymatosirales</taxon>
        <taxon>Cymatosiraceae</taxon>
        <taxon>Minutocellus</taxon>
    </lineage>
</organism>
<reference evidence="3" key="1">
    <citation type="submission" date="2021-01" db="EMBL/GenBank/DDBJ databases">
        <authorList>
            <person name="Corre E."/>
            <person name="Pelletier E."/>
            <person name="Niang G."/>
            <person name="Scheremetjew M."/>
            <person name="Finn R."/>
            <person name="Kale V."/>
            <person name="Holt S."/>
            <person name="Cochrane G."/>
            <person name="Meng A."/>
            <person name="Brown T."/>
            <person name="Cohen L."/>
        </authorList>
    </citation>
    <scope>NUCLEOTIDE SEQUENCE</scope>
    <source>
        <strain evidence="3">CCMP3303</strain>
    </source>
</reference>
<evidence type="ECO:0000313" key="3">
    <source>
        <dbReference type="EMBL" id="CAD8358766.1"/>
    </source>
</evidence>
<dbReference type="EMBL" id="HBEJ01000256">
    <property type="protein sequence ID" value="CAD8358766.1"/>
    <property type="molecule type" value="Transcribed_RNA"/>
</dbReference>
<sequence length="452" mass="48415">MKLQSAHIAARLVVLSTIASNCAAIRHAPKRRAAESCVDNATYESKLGMKCSDHSAFICEGLVTTGLLTAYELDDLIVNCPISCLSPKCEEHLSPMREERKVIEINEAEADRERDLLITFPSQDGEQCFVGWDVSCQDDPMYNSPLGGLPCSDYANTQCVLFRHVGFNEEQMHEFINSCPCSCGIECGTWTLRPTNMPTALPTISAKPTIMPTPAPTVSSAPSASPSESPSLAPTKEACFAGWSHQCQDNETYISPQGTNCASFSNLDCNLFSAVYSAEHFFALVTSCPCSCSIKCGTYTAAPSPSPSQAPSGSPPVTVSISGKTFSVQITPVSSRMDAQALGVFQSTVEAMTLQNLARLSNETDAQLSFISFAQNIPSSDQLEVNAQLGGTFVVPASGPGVPDPAFAPTMKQLDDAVEAIFSLQEAELVASLQTDSNLNSVQRVTYFNFTS</sequence>
<keyword evidence="2" id="KW-0732">Signal</keyword>
<evidence type="ECO:0000256" key="1">
    <source>
        <dbReference type="SAM" id="MobiDB-lite"/>
    </source>
</evidence>
<proteinExistence type="predicted"/>
<dbReference type="AlphaFoldDB" id="A0A7S0FGN5"/>
<protein>
    <recommendedName>
        <fullName evidence="4">ShKT domain-containing protein</fullName>
    </recommendedName>
</protein>
<gene>
    <name evidence="3" type="ORF">MPOL1434_LOCUS148</name>
</gene>
<evidence type="ECO:0008006" key="4">
    <source>
        <dbReference type="Google" id="ProtNLM"/>
    </source>
</evidence>
<feature type="compositionally biased region" description="Low complexity" evidence="1">
    <location>
        <begin position="216"/>
        <end position="232"/>
    </location>
</feature>
<name>A0A7S0FGN5_9STRA</name>
<feature type="region of interest" description="Disordered" evidence="1">
    <location>
        <begin position="207"/>
        <end position="232"/>
    </location>
</feature>
<accession>A0A7S0FGN5</accession>
<feature type="chain" id="PRO_5031493722" description="ShKT domain-containing protein" evidence="2">
    <location>
        <begin position="25"/>
        <end position="452"/>
    </location>
</feature>